<keyword evidence="2" id="KW-0732">Signal</keyword>
<evidence type="ECO:0000313" key="5">
    <source>
        <dbReference type="Proteomes" id="UP000748308"/>
    </source>
</evidence>
<feature type="domain" description="DUF362" evidence="3">
    <location>
        <begin position="97"/>
        <end position="293"/>
    </location>
</feature>
<accession>A0A937X9Z0</accession>
<reference evidence="4" key="1">
    <citation type="submission" date="2019-03" db="EMBL/GenBank/DDBJ databases">
        <title>Lake Tanganyika Metagenome-Assembled Genomes (MAGs).</title>
        <authorList>
            <person name="Tran P."/>
        </authorList>
    </citation>
    <scope>NUCLEOTIDE SEQUENCE</scope>
    <source>
        <strain evidence="4">M_DeepCast_400m_m2_100</strain>
    </source>
</reference>
<evidence type="ECO:0000256" key="2">
    <source>
        <dbReference type="SAM" id="SignalP"/>
    </source>
</evidence>
<organism evidence="4 5">
    <name type="scientific">Eiseniibacteriota bacterium</name>
    <dbReference type="NCBI Taxonomy" id="2212470"/>
    <lineage>
        <taxon>Bacteria</taxon>
        <taxon>Candidatus Eiseniibacteriota</taxon>
    </lineage>
</organism>
<feature type="signal peptide" evidence="2">
    <location>
        <begin position="1"/>
        <end position="21"/>
    </location>
</feature>
<protein>
    <submittedName>
        <fullName evidence="4">DUF362 domain-containing protein</fullName>
    </submittedName>
</protein>
<name>A0A937X9Z0_UNCEI</name>
<dbReference type="Pfam" id="PF04015">
    <property type="entry name" value="DUF362"/>
    <property type="match status" value="1"/>
</dbReference>
<dbReference type="Proteomes" id="UP000748308">
    <property type="component" value="Unassembled WGS sequence"/>
</dbReference>
<sequence length="333" mass="34484">MDRRSFLIRGVRCCGAGLAAAAGMAPAGGEDPEPIPSAGAATAAEHESGAAVSPAPTAPPSAPPDLVCARGDPAEALRRALDALGGIRRFVQPDQVVLVKPNAAFVAPPEWGATTHPAVLAALLELCCEAGARRILVVDHTLAPAERCFARTGIADAVAAFPKAKLASLDDERAYEPIDVPQGRSLRRTAVAGVVRRADVFINLPTAKSHSATGVSFGLKNLMGLVWDRQTFHHDMDVHTGVADLATVLRPHLTVLDAMVLLRTGGPAGPGESETFGGVVAGVDPVAVDAYAVGLTPWNRQTLVPEQVGFIKQAAQLGVGTLDLAALRILELA</sequence>
<evidence type="ECO:0000313" key="4">
    <source>
        <dbReference type="EMBL" id="MBM3317179.1"/>
    </source>
</evidence>
<dbReference type="AlphaFoldDB" id="A0A937X9Z0"/>
<feature type="region of interest" description="Disordered" evidence="1">
    <location>
        <begin position="23"/>
        <end position="65"/>
    </location>
</feature>
<dbReference type="InterPro" id="IPR007160">
    <property type="entry name" value="DUF362"/>
</dbReference>
<evidence type="ECO:0000259" key="3">
    <source>
        <dbReference type="Pfam" id="PF04015"/>
    </source>
</evidence>
<feature type="chain" id="PRO_5037897066" evidence="2">
    <location>
        <begin position="22"/>
        <end position="333"/>
    </location>
</feature>
<dbReference type="EMBL" id="VGIY01000086">
    <property type="protein sequence ID" value="MBM3317179.1"/>
    <property type="molecule type" value="Genomic_DNA"/>
</dbReference>
<comment type="caution">
    <text evidence="4">The sequence shown here is derived from an EMBL/GenBank/DDBJ whole genome shotgun (WGS) entry which is preliminary data.</text>
</comment>
<gene>
    <name evidence="4" type="ORF">FJY75_04935</name>
</gene>
<evidence type="ECO:0000256" key="1">
    <source>
        <dbReference type="SAM" id="MobiDB-lite"/>
    </source>
</evidence>
<feature type="compositionally biased region" description="Low complexity" evidence="1">
    <location>
        <begin position="37"/>
        <end position="55"/>
    </location>
</feature>
<proteinExistence type="predicted"/>